<name>A0A0F9T761_9ZZZZ</name>
<evidence type="ECO:0000313" key="2">
    <source>
        <dbReference type="EMBL" id="KKN77080.1"/>
    </source>
</evidence>
<accession>A0A0F9T761</accession>
<comment type="caution">
    <text evidence="2">The sequence shown here is derived from an EMBL/GenBank/DDBJ whole genome shotgun (WGS) entry which is preliminary data.</text>
</comment>
<reference evidence="2" key="1">
    <citation type="journal article" date="2015" name="Nature">
        <title>Complex archaea that bridge the gap between prokaryotes and eukaryotes.</title>
        <authorList>
            <person name="Spang A."/>
            <person name="Saw J.H."/>
            <person name="Jorgensen S.L."/>
            <person name="Zaremba-Niedzwiedzka K."/>
            <person name="Martijn J."/>
            <person name="Lind A.E."/>
            <person name="van Eijk R."/>
            <person name="Schleper C."/>
            <person name="Guy L."/>
            <person name="Ettema T.J."/>
        </authorList>
    </citation>
    <scope>NUCLEOTIDE SEQUENCE</scope>
</reference>
<dbReference type="AlphaFoldDB" id="A0A0F9T761"/>
<evidence type="ECO:0000256" key="1">
    <source>
        <dbReference type="SAM" id="MobiDB-lite"/>
    </source>
</evidence>
<gene>
    <name evidence="2" type="ORF">LCGC14_0364190</name>
</gene>
<proteinExistence type="predicted"/>
<sequence length="608" mass="67561">MVTAHKDWDIKLTQGATTHKFRLLQQRGQKAWTVSESPPNPRVETEAASREGFRPDRELPFVMEDWVWGVGLERFGSQALDRGHLFRYADGFNIDTSQAGIIQHGPLAESLGSVSAGETILEFILFQDKVYLRTTNKLYSTDGATLTEEKDFGAAVTLSMAVFNDKLYIAVDTADTYWEWNGSAATSKTVTDGASLFLATQGALNPILIRVLNNNFISTAIDPNDVTSWDAPGVKVGEGDTINSIFVVSGFPFVGTESTVYILATDSDGVSVPIELDKRLATRRSSTAFSIKAESGSDAWLSDGRDIMRVVAEGFELFDIRPDGPFRSFDSRPVTADIKGDPKSMAMDLDAVYILANRSGDIYVYKGVELTRGQFAWTPWAKYTGTNAAAAVLKVTGDADPYLYVGNTLEVLRFKTENWTTFATTWELETPQFTATLETWDKMWTLIEAFLVITGSAKAEISYRLNNDTGYTDFDDATAGNNDMTVSGFNQLKLATPINGKKVQLKITGTRGATDTHKVDMRSFNLEGLLRPDRKPIFDFTIRAQTSTEITFINALRTDVTQFFTVTDRFDTDRTVFMLPGFPIEQEQTDEVLKEPVRTYRIVAQEVI</sequence>
<protein>
    <submittedName>
        <fullName evidence="2">Uncharacterized protein</fullName>
    </submittedName>
</protein>
<dbReference type="EMBL" id="LAZR01000285">
    <property type="protein sequence ID" value="KKN77080.1"/>
    <property type="molecule type" value="Genomic_DNA"/>
</dbReference>
<organism evidence="2">
    <name type="scientific">marine sediment metagenome</name>
    <dbReference type="NCBI Taxonomy" id="412755"/>
    <lineage>
        <taxon>unclassified sequences</taxon>
        <taxon>metagenomes</taxon>
        <taxon>ecological metagenomes</taxon>
    </lineage>
</organism>
<feature type="region of interest" description="Disordered" evidence="1">
    <location>
        <begin position="30"/>
        <end position="50"/>
    </location>
</feature>